<organism evidence="10 11">
    <name type="scientific">Candidatus Taylorbacteria bacterium RIFCSPHIGHO2_01_FULL_46_22b</name>
    <dbReference type="NCBI Taxonomy" id="1802301"/>
    <lineage>
        <taxon>Bacteria</taxon>
        <taxon>Candidatus Tayloriibacteriota</taxon>
    </lineage>
</organism>
<sequence length="477" mass="51637">MDLSKLSITTAHEHLTRGDFSARELAEGYLSVIEKKNPEINAYLEVFDDVLDQAHEADKRIADKKEVGLLTGIPLAVKDNILIKGYRCGAASKILEGYHAPYDSTVIQKLKAQGAVFLGRTNMDEFAMGSSTENSAYGPTKNPHDTSRVPGGSSGGSAAAVAMDGALAALGSDTGGSIRQPAAFCGLVGFKPTYGAVSRHGLMAMGSSLDQIGPLTKTVGDAEIIFNAIRGKDPNDSTSRDFPDSSKKPLRVGVLTHFLHESQARSIDKQVFDNLGEAAKIVGDFGETVDIKLSDNPPLGYSLATYYIIMPAEVSSNLARFDGMKFGALEEGGNLMEDYFKTRGRLFGKEVRRRIILGTYVLSSGYYDAYYNKANVVRSLIQKTFENIWEKVDVLMTPTTPTPAFKIGEKTNDPMQMYLADIFTVTANIAGVPAISIPSGFAEVDGKKLPLGIQFMAPHGREDILFEIGKKFEKISS</sequence>
<dbReference type="InterPro" id="IPR004412">
    <property type="entry name" value="GatA"/>
</dbReference>
<dbReference type="InterPro" id="IPR020556">
    <property type="entry name" value="Amidase_CS"/>
</dbReference>
<dbReference type="HAMAP" id="MF_00120">
    <property type="entry name" value="GatA"/>
    <property type="match status" value="1"/>
</dbReference>
<feature type="active site" description="Charge relay system" evidence="7">
    <location>
        <position position="153"/>
    </location>
</feature>
<evidence type="ECO:0000256" key="6">
    <source>
        <dbReference type="ARBA" id="ARBA00047407"/>
    </source>
</evidence>
<dbReference type="STRING" id="1802301.A2664_02110"/>
<keyword evidence="2 7" id="KW-0436">Ligase</keyword>
<evidence type="ECO:0000259" key="9">
    <source>
        <dbReference type="Pfam" id="PF01425"/>
    </source>
</evidence>
<name>A0A1G2M5M1_9BACT</name>
<keyword evidence="5 7" id="KW-0648">Protein biosynthesis</keyword>
<evidence type="ECO:0000313" key="11">
    <source>
        <dbReference type="Proteomes" id="UP000178873"/>
    </source>
</evidence>
<dbReference type="InterPro" id="IPR000120">
    <property type="entry name" value="Amidase"/>
</dbReference>
<comment type="catalytic activity">
    <reaction evidence="6 7">
        <text>L-glutamyl-tRNA(Gln) + L-glutamine + ATP + H2O = L-glutaminyl-tRNA(Gln) + L-glutamate + ADP + phosphate + H(+)</text>
        <dbReference type="Rhea" id="RHEA:17521"/>
        <dbReference type="Rhea" id="RHEA-COMP:9681"/>
        <dbReference type="Rhea" id="RHEA-COMP:9684"/>
        <dbReference type="ChEBI" id="CHEBI:15377"/>
        <dbReference type="ChEBI" id="CHEBI:15378"/>
        <dbReference type="ChEBI" id="CHEBI:29985"/>
        <dbReference type="ChEBI" id="CHEBI:30616"/>
        <dbReference type="ChEBI" id="CHEBI:43474"/>
        <dbReference type="ChEBI" id="CHEBI:58359"/>
        <dbReference type="ChEBI" id="CHEBI:78520"/>
        <dbReference type="ChEBI" id="CHEBI:78521"/>
        <dbReference type="ChEBI" id="CHEBI:456216"/>
        <dbReference type="EC" id="6.3.5.7"/>
    </reaction>
</comment>
<comment type="function">
    <text evidence="7">Allows the formation of correctly charged Gln-tRNA(Gln) through the transamidation of misacylated Glu-tRNA(Gln) in organisms which lack glutaminyl-tRNA synthetase. The reaction takes place in the presence of glutamine and ATP through an activated gamma-phospho-Glu-tRNA(Gln).</text>
</comment>
<reference evidence="10 11" key="1">
    <citation type="journal article" date="2016" name="Nat. Commun.">
        <title>Thousands of microbial genomes shed light on interconnected biogeochemical processes in an aquifer system.</title>
        <authorList>
            <person name="Anantharaman K."/>
            <person name="Brown C.T."/>
            <person name="Hug L.A."/>
            <person name="Sharon I."/>
            <person name="Castelle C.J."/>
            <person name="Probst A.J."/>
            <person name="Thomas B.C."/>
            <person name="Singh A."/>
            <person name="Wilkins M.J."/>
            <person name="Karaoz U."/>
            <person name="Brodie E.L."/>
            <person name="Williams K.H."/>
            <person name="Hubbard S.S."/>
            <person name="Banfield J.F."/>
        </authorList>
    </citation>
    <scope>NUCLEOTIDE SEQUENCE [LARGE SCALE GENOMIC DNA]</scope>
</reference>
<keyword evidence="4 7" id="KW-0067">ATP-binding</keyword>
<evidence type="ECO:0000256" key="4">
    <source>
        <dbReference type="ARBA" id="ARBA00022840"/>
    </source>
</evidence>
<evidence type="ECO:0000256" key="2">
    <source>
        <dbReference type="ARBA" id="ARBA00022598"/>
    </source>
</evidence>
<dbReference type="GO" id="GO:0030956">
    <property type="term" value="C:glutamyl-tRNA(Gln) amidotransferase complex"/>
    <property type="evidence" value="ECO:0007669"/>
    <property type="project" value="InterPro"/>
</dbReference>
<dbReference type="AlphaFoldDB" id="A0A1G2M5M1"/>
<dbReference type="Gene3D" id="3.90.1300.10">
    <property type="entry name" value="Amidase signature (AS) domain"/>
    <property type="match status" value="1"/>
</dbReference>
<dbReference type="Proteomes" id="UP000178873">
    <property type="component" value="Unassembled WGS sequence"/>
</dbReference>
<dbReference type="PANTHER" id="PTHR11895">
    <property type="entry name" value="TRANSAMIDASE"/>
    <property type="match status" value="1"/>
</dbReference>
<keyword evidence="3 7" id="KW-0547">Nucleotide-binding</keyword>
<dbReference type="Pfam" id="PF01425">
    <property type="entry name" value="Amidase"/>
    <property type="match status" value="1"/>
</dbReference>
<proteinExistence type="inferred from homology"/>
<dbReference type="InterPro" id="IPR036928">
    <property type="entry name" value="AS_sf"/>
</dbReference>
<dbReference type="GO" id="GO:0050567">
    <property type="term" value="F:glutaminyl-tRNA synthase (glutamine-hydrolyzing) activity"/>
    <property type="evidence" value="ECO:0007669"/>
    <property type="project" value="UniProtKB-UniRule"/>
</dbReference>
<evidence type="ECO:0000313" key="10">
    <source>
        <dbReference type="EMBL" id="OHA18341.1"/>
    </source>
</evidence>
<comment type="caution">
    <text evidence="10">The sequence shown here is derived from an EMBL/GenBank/DDBJ whole genome shotgun (WGS) entry which is preliminary data.</text>
</comment>
<feature type="region of interest" description="Disordered" evidence="8">
    <location>
        <begin position="129"/>
        <end position="156"/>
    </location>
</feature>
<dbReference type="InterPro" id="IPR023631">
    <property type="entry name" value="Amidase_dom"/>
</dbReference>
<evidence type="ECO:0000256" key="8">
    <source>
        <dbReference type="SAM" id="MobiDB-lite"/>
    </source>
</evidence>
<evidence type="ECO:0000256" key="3">
    <source>
        <dbReference type="ARBA" id="ARBA00022741"/>
    </source>
</evidence>
<comment type="subunit">
    <text evidence="7">Heterotrimer of A, B and C subunits.</text>
</comment>
<comment type="similarity">
    <text evidence="1 7">Belongs to the amidase family. GatA subfamily.</text>
</comment>
<accession>A0A1G2M5M1</accession>
<evidence type="ECO:0000256" key="5">
    <source>
        <dbReference type="ARBA" id="ARBA00022917"/>
    </source>
</evidence>
<feature type="active site" description="Acyl-ester intermediate" evidence="7">
    <location>
        <position position="177"/>
    </location>
</feature>
<dbReference type="GO" id="GO:0006412">
    <property type="term" value="P:translation"/>
    <property type="evidence" value="ECO:0007669"/>
    <property type="project" value="UniProtKB-UniRule"/>
</dbReference>
<dbReference type="PROSITE" id="PS00571">
    <property type="entry name" value="AMIDASES"/>
    <property type="match status" value="1"/>
</dbReference>
<dbReference type="GO" id="GO:0005524">
    <property type="term" value="F:ATP binding"/>
    <property type="evidence" value="ECO:0007669"/>
    <property type="project" value="UniProtKB-KW"/>
</dbReference>
<evidence type="ECO:0000256" key="7">
    <source>
        <dbReference type="HAMAP-Rule" id="MF_00120"/>
    </source>
</evidence>
<dbReference type="NCBIfam" id="TIGR00132">
    <property type="entry name" value="gatA"/>
    <property type="match status" value="1"/>
</dbReference>
<dbReference type="EMBL" id="MHRF01000007">
    <property type="protein sequence ID" value="OHA18341.1"/>
    <property type="molecule type" value="Genomic_DNA"/>
</dbReference>
<gene>
    <name evidence="7" type="primary">gatA</name>
    <name evidence="10" type="ORF">A2664_02110</name>
</gene>
<dbReference type="PANTHER" id="PTHR11895:SF151">
    <property type="entry name" value="GLUTAMYL-TRNA(GLN) AMIDOTRANSFERASE SUBUNIT A"/>
    <property type="match status" value="1"/>
</dbReference>
<dbReference type="SUPFAM" id="SSF75304">
    <property type="entry name" value="Amidase signature (AS) enzymes"/>
    <property type="match status" value="1"/>
</dbReference>
<feature type="active site" description="Charge relay system" evidence="7">
    <location>
        <position position="78"/>
    </location>
</feature>
<dbReference type="EC" id="6.3.5.7" evidence="7"/>
<protein>
    <recommendedName>
        <fullName evidence="7">Glutamyl-tRNA(Gln) amidotransferase subunit A</fullName>
        <shortName evidence="7">Glu-ADT subunit A</shortName>
        <ecNumber evidence="7">6.3.5.7</ecNumber>
    </recommendedName>
</protein>
<evidence type="ECO:0000256" key="1">
    <source>
        <dbReference type="ARBA" id="ARBA00008069"/>
    </source>
</evidence>
<feature type="domain" description="Amidase" evidence="9">
    <location>
        <begin position="24"/>
        <end position="464"/>
    </location>
</feature>